<dbReference type="InterPro" id="IPR002123">
    <property type="entry name" value="Plipid/glycerol_acylTrfase"/>
</dbReference>
<evidence type="ECO:0000256" key="6">
    <source>
        <dbReference type="ARBA" id="ARBA00023136"/>
    </source>
</evidence>
<dbReference type="SUPFAM" id="SSF69593">
    <property type="entry name" value="Glycerol-3-phosphate (1)-acyltransferase"/>
    <property type="match status" value="1"/>
</dbReference>
<dbReference type="GO" id="GO:0016746">
    <property type="term" value="F:acyltransferase activity"/>
    <property type="evidence" value="ECO:0007669"/>
    <property type="project" value="UniProtKB-KW"/>
</dbReference>
<feature type="domain" description="Phospholipid/glycerol acyltransferase" evidence="8">
    <location>
        <begin position="66"/>
        <end position="184"/>
    </location>
</feature>
<name>A0A371XJC0_9HYPH</name>
<evidence type="ECO:0000256" key="1">
    <source>
        <dbReference type="ARBA" id="ARBA00004370"/>
    </source>
</evidence>
<dbReference type="SMART" id="SM00563">
    <property type="entry name" value="PlsC"/>
    <property type="match status" value="1"/>
</dbReference>
<dbReference type="PANTHER" id="PTHR23063">
    <property type="entry name" value="PHOSPHOLIPID ACYLTRANSFERASE"/>
    <property type="match status" value="1"/>
</dbReference>
<evidence type="ECO:0000313" key="9">
    <source>
        <dbReference type="EMBL" id="RFC69322.1"/>
    </source>
</evidence>
<evidence type="ECO:0000256" key="2">
    <source>
        <dbReference type="ARBA" id="ARBA00022679"/>
    </source>
</evidence>
<comment type="subcellular location">
    <subcellularLocation>
        <location evidence="1">Membrane</location>
    </subcellularLocation>
</comment>
<dbReference type="PANTHER" id="PTHR23063:SF52">
    <property type="entry name" value="LYSOPHOSPHATIDYLCHOLINE ACYLTRANSFERASE"/>
    <property type="match status" value="1"/>
</dbReference>
<organism evidence="9 10">
    <name type="scientific">Mesorhizobium denitrificans</name>
    <dbReference type="NCBI Taxonomy" id="2294114"/>
    <lineage>
        <taxon>Bacteria</taxon>
        <taxon>Pseudomonadati</taxon>
        <taxon>Pseudomonadota</taxon>
        <taxon>Alphaproteobacteria</taxon>
        <taxon>Hyphomicrobiales</taxon>
        <taxon>Phyllobacteriaceae</taxon>
        <taxon>Mesorhizobium</taxon>
    </lineage>
</organism>
<comment type="caution">
    <text evidence="9">The sequence shown here is derived from an EMBL/GenBank/DDBJ whole genome shotgun (WGS) entry which is preliminary data.</text>
</comment>
<dbReference type="GO" id="GO:0016020">
    <property type="term" value="C:membrane"/>
    <property type="evidence" value="ECO:0007669"/>
    <property type="project" value="UniProtKB-SubCell"/>
</dbReference>
<keyword evidence="5" id="KW-0443">Lipid metabolism</keyword>
<sequence length="264" mass="29223">MIGKLRTFSAVALFVLVTPFLALAQLLALRGLFSPDIIPRLWHRLILKCLGLKVRVRGSLSDKRPLLVASNHISWADIMVLGAKADVRFIAKAEVAGWPGMGTIARLNRTVFVEREQKRKSGEQASEIAQRLIGGDALVLFPEGTTADGNFLLPFKSTLFGAAKLALDAGAETVYIQPVVLAYTRLHGLPLGRYRRLFLSWTGDIGLLPSLLEILSQRAMDAELHFEEPVAFASNSSRKEVAREVESSIRKKFRVIIQHPESSR</sequence>
<dbReference type="Proteomes" id="UP000262379">
    <property type="component" value="Unassembled WGS sequence"/>
</dbReference>
<keyword evidence="4" id="KW-1133">Transmembrane helix</keyword>
<evidence type="ECO:0000313" key="10">
    <source>
        <dbReference type="Proteomes" id="UP000262379"/>
    </source>
</evidence>
<keyword evidence="6" id="KW-0472">Membrane</keyword>
<dbReference type="Pfam" id="PF01553">
    <property type="entry name" value="Acyltransferase"/>
    <property type="match status" value="1"/>
</dbReference>
<dbReference type="AlphaFoldDB" id="A0A371XJC0"/>
<evidence type="ECO:0000256" key="4">
    <source>
        <dbReference type="ARBA" id="ARBA00022989"/>
    </source>
</evidence>
<dbReference type="CDD" id="cd07989">
    <property type="entry name" value="LPLAT_AGPAT-like"/>
    <property type="match status" value="1"/>
</dbReference>
<dbReference type="GO" id="GO:0006629">
    <property type="term" value="P:lipid metabolic process"/>
    <property type="evidence" value="ECO:0007669"/>
    <property type="project" value="UniProtKB-KW"/>
</dbReference>
<reference evidence="10" key="1">
    <citation type="submission" date="2018-08" db="EMBL/GenBank/DDBJ databases">
        <authorList>
            <person name="Im W.T."/>
        </authorList>
    </citation>
    <scope>NUCLEOTIDE SEQUENCE [LARGE SCALE GENOMIC DNA]</scope>
    <source>
        <strain evidence="10">LA-28</strain>
    </source>
</reference>
<gene>
    <name evidence="9" type="ORF">DY251_00820</name>
</gene>
<protein>
    <submittedName>
        <fullName evidence="9">1-acyl-sn-glycerol-3-phosphate acyltransferase</fullName>
    </submittedName>
</protein>
<accession>A0A371XJC0</accession>
<evidence type="ECO:0000256" key="3">
    <source>
        <dbReference type="ARBA" id="ARBA00022692"/>
    </source>
</evidence>
<dbReference type="RefSeq" id="WP_116621943.1">
    <property type="nucleotide sequence ID" value="NZ_QURN01000001.1"/>
</dbReference>
<keyword evidence="3" id="KW-0812">Transmembrane</keyword>
<evidence type="ECO:0000256" key="7">
    <source>
        <dbReference type="ARBA" id="ARBA00023315"/>
    </source>
</evidence>
<dbReference type="EMBL" id="QURN01000001">
    <property type="protein sequence ID" value="RFC69322.1"/>
    <property type="molecule type" value="Genomic_DNA"/>
</dbReference>
<proteinExistence type="predicted"/>
<evidence type="ECO:0000259" key="8">
    <source>
        <dbReference type="SMART" id="SM00563"/>
    </source>
</evidence>
<keyword evidence="7 9" id="KW-0012">Acyltransferase</keyword>
<keyword evidence="2 9" id="KW-0808">Transferase</keyword>
<keyword evidence="10" id="KW-1185">Reference proteome</keyword>
<evidence type="ECO:0000256" key="5">
    <source>
        <dbReference type="ARBA" id="ARBA00023098"/>
    </source>
</evidence>